<name>A0A1V6LPT0_9FLAO</name>
<proteinExistence type="predicted"/>
<evidence type="ECO:0000313" key="3">
    <source>
        <dbReference type="EMBL" id="OQD42172.1"/>
    </source>
</evidence>
<feature type="compositionally biased region" description="Polar residues" evidence="1">
    <location>
        <begin position="26"/>
        <end position="35"/>
    </location>
</feature>
<dbReference type="AlphaFoldDB" id="A0A1V6LPT0"/>
<accession>A0A1V6LPT0</accession>
<reference evidence="3 4" key="1">
    <citation type="submission" date="2016-12" db="EMBL/GenBank/DDBJ databases">
        <authorList>
            <person name="Song W.-J."/>
            <person name="Kurnit D.M."/>
        </authorList>
    </citation>
    <scope>NUCLEOTIDE SEQUENCE [LARGE SCALE GENOMIC DNA]</scope>
    <source>
        <strain evidence="3 4">HSG9</strain>
    </source>
</reference>
<organism evidence="3 4">
    <name type="scientific">Croceivirga radicis</name>
    <dbReference type="NCBI Taxonomy" id="1929488"/>
    <lineage>
        <taxon>Bacteria</taxon>
        <taxon>Pseudomonadati</taxon>
        <taxon>Bacteroidota</taxon>
        <taxon>Flavobacteriia</taxon>
        <taxon>Flavobacteriales</taxon>
        <taxon>Flavobacteriaceae</taxon>
        <taxon>Croceivirga</taxon>
    </lineage>
</organism>
<keyword evidence="4" id="KW-1185">Reference proteome</keyword>
<dbReference type="Proteomes" id="UP000191680">
    <property type="component" value="Unassembled WGS sequence"/>
</dbReference>
<evidence type="ECO:0000256" key="1">
    <source>
        <dbReference type="SAM" id="MobiDB-lite"/>
    </source>
</evidence>
<keyword evidence="2" id="KW-0732">Signal</keyword>
<dbReference type="EMBL" id="MTBC01000008">
    <property type="protein sequence ID" value="OQD42172.1"/>
    <property type="molecule type" value="Genomic_DNA"/>
</dbReference>
<dbReference type="RefSeq" id="WP_080319495.1">
    <property type="nucleotide sequence ID" value="NZ_MTBC01000008.1"/>
</dbReference>
<evidence type="ECO:0000313" key="4">
    <source>
        <dbReference type="Proteomes" id="UP000191680"/>
    </source>
</evidence>
<feature type="signal peptide" evidence="2">
    <location>
        <begin position="1"/>
        <end position="17"/>
    </location>
</feature>
<feature type="region of interest" description="Disordered" evidence="1">
    <location>
        <begin position="23"/>
        <end position="45"/>
    </location>
</feature>
<evidence type="ECO:0008006" key="5">
    <source>
        <dbReference type="Google" id="ProtNLM"/>
    </source>
</evidence>
<protein>
    <recommendedName>
        <fullName evidence="5">Membrane metalloprotease</fullName>
    </recommendedName>
</protein>
<comment type="caution">
    <text evidence="3">The sequence shown here is derived from an EMBL/GenBank/DDBJ whole genome shotgun (WGS) entry which is preliminary data.</text>
</comment>
<evidence type="ECO:0000256" key="2">
    <source>
        <dbReference type="SAM" id="SignalP"/>
    </source>
</evidence>
<feature type="chain" id="PRO_5013297258" description="Membrane metalloprotease" evidence="2">
    <location>
        <begin position="18"/>
        <end position="305"/>
    </location>
</feature>
<dbReference type="OrthoDB" id="1121673at2"/>
<gene>
    <name evidence="3" type="ORF">BUL40_12195</name>
</gene>
<sequence length="305" mass="33396">MKRFSLIILLGMAILLANCSKDNTDDSGTNNSGNENEVENIDKSGNLLPTGASANDLLTNTNFENLLIEIAYVAGYRPTPEAMDNFIAFLRQHTFKQNITINYLELPSPEEETLELQEIGDLEIENRTAYNTDNTLAVYIYFADAPSDGDDSDEGLVTLGAVYRNTSMVIYEETIRSLASRSVLISNEDVETATLNHEFGHLFGLVDLSGTQNGEEITYTPMVNDHEDPEAADHCAVEGCLMRAELQFNTNFKGETHLNKNGIHSACSLSGESMLSLLNTQAGQSARVPGLDAECILDLQNNGGR</sequence>